<proteinExistence type="inferred from homology"/>
<comment type="caution">
    <text evidence="3">The sequence shown here is derived from an EMBL/GenBank/DDBJ whole genome shotgun (WGS) entry which is preliminary data.</text>
</comment>
<dbReference type="PIRSF" id="PIRSF003108">
    <property type="entry name" value="DinJ"/>
    <property type="match status" value="1"/>
</dbReference>
<evidence type="ECO:0000313" key="3">
    <source>
        <dbReference type="EMBL" id="MBC8431358.1"/>
    </source>
</evidence>
<dbReference type="NCBIfam" id="TIGR02384">
    <property type="entry name" value="RelB_DinJ"/>
    <property type="match status" value="1"/>
</dbReference>
<dbReference type="InterPro" id="IPR026262">
    <property type="entry name" value="DinJ"/>
</dbReference>
<protein>
    <submittedName>
        <fullName evidence="3">Type II toxin-antitoxin system RelB/DinJ family antitoxin</fullName>
    </submittedName>
</protein>
<reference evidence="3 4" key="1">
    <citation type="submission" date="2020-08" db="EMBL/GenBank/DDBJ databases">
        <title>Bridging the membrane lipid divide: bacteria of the FCB group superphylum have the potential to synthesize archaeal ether lipids.</title>
        <authorList>
            <person name="Villanueva L."/>
            <person name="Von Meijenfeldt F.A.B."/>
            <person name="Westbye A.B."/>
            <person name="Yadav S."/>
            <person name="Hopmans E.C."/>
            <person name="Dutilh B.E."/>
            <person name="Sinninghe Damste J.S."/>
        </authorList>
    </citation>
    <scope>NUCLEOTIDE SEQUENCE [LARGE SCALE GENOMIC DNA]</scope>
    <source>
        <strain evidence="3">NIOZ-UU17</strain>
    </source>
</reference>
<dbReference type="GO" id="GO:0015643">
    <property type="term" value="F:toxic substance binding"/>
    <property type="evidence" value="ECO:0007669"/>
    <property type="project" value="InterPro"/>
</dbReference>
<dbReference type="PANTHER" id="PTHR38781">
    <property type="entry name" value="ANTITOXIN DINJ-RELATED"/>
    <property type="match status" value="1"/>
</dbReference>
<dbReference type="InterPro" id="IPR007337">
    <property type="entry name" value="RelB/DinJ"/>
</dbReference>
<dbReference type="EMBL" id="JACNIG010000138">
    <property type="protein sequence ID" value="MBC8431358.1"/>
    <property type="molecule type" value="Genomic_DNA"/>
</dbReference>
<evidence type="ECO:0000313" key="4">
    <source>
        <dbReference type="Proteomes" id="UP000605201"/>
    </source>
</evidence>
<evidence type="ECO:0000256" key="1">
    <source>
        <dbReference type="ARBA" id="ARBA00010562"/>
    </source>
</evidence>
<dbReference type="Gene3D" id="1.10.1220.10">
    <property type="entry name" value="Met repressor-like"/>
    <property type="match status" value="1"/>
</dbReference>
<dbReference type="GO" id="GO:0006355">
    <property type="term" value="P:regulation of DNA-templated transcription"/>
    <property type="evidence" value="ECO:0007669"/>
    <property type="project" value="InterPro"/>
</dbReference>
<dbReference type="GO" id="GO:0006351">
    <property type="term" value="P:DNA-templated transcription"/>
    <property type="evidence" value="ECO:0007669"/>
    <property type="project" value="TreeGrafter"/>
</dbReference>
<evidence type="ECO:0000256" key="2">
    <source>
        <dbReference type="ARBA" id="ARBA00022649"/>
    </source>
</evidence>
<comment type="similarity">
    <text evidence="1">Belongs to the RelB/DinJ antitoxin family.</text>
</comment>
<dbReference type="AlphaFoldDB" id="A0A8J6NZD2"/>
<sequence>MGTTKTATARALIDPQIKKEAEAILKALGLSVSKSFELYYRQIIAQRGLPFELQIPNEKTMKAIENARQGKGKAFSSAEELFDDLGI</sequence>
<accession>A0A8J6NZD2</accession>
<dbReference type="GO" id="GO:0000987">
    <property type="term" value="F:cis-regulatory region sequence-specific DNA binding"/>
    <property type="evidence" value="ECO:0007669"/>
    <property type="project" value="InterPro"/>
</dbReference>
<keyword evidence="2" id="KW-1277">Toxin-antitoxin system</keyword>
<dbReference type="GO" id="GO:0044010">
    <property type="term" value="P:single-species biofilm formation"/>
    <property type="evidence" value="ECO:0007669"/>
    <property type="project" value="InterPro"/>
</dbReference>
<dbReference type="Proteomes" id="UP000605201">
    <property type="component" value="Unassembled WGS sequence"/>
</dbReference>
<organism evidence="3 4">
    <name type="scientific">Candidatus Desulfatibia vada</name>
    <dbReference type="NCBI Taxonomy" id="2841696"/>
    <lineage>
        <taxon>Bacteria</taxon>
        <taxon>Pseudomonadati</taxon>
        <taxon>Thermodesulfobacteriota</taxon>
        <taxon>Desulfobacteria</taxon>
        <taxon>Desulfobacterales</taxon>
        <taxon>Desulfobacterales incertae sedis</taxon>
        <taxon>Candidatus Desulfatibia</taxon>
    </lineage>
</organism>
<gene>
    <name evidence="3" type="ORF">H8D96_05515</name>
</gene>
<dbReference type="PANTHER" id="PTHR38781:SF1">
    <property type="entry name" value="ANTITOXIN DINJ-RELATED"/>
    <property type="match status" value="1"/>
</dbReference>
<dbReference type="Pfam" id="PF04221">
    <property type="entry name" value="RelB"/>
    <property type="match status" value="1"/>
</dbReference>
<name>A0A8J6NZD2_9BACT</name>
<dbReference type="InterPro" id="IPR013321">
    <property type="entry name" value="Arc_rbn_hlx_hlx"/>
</dbReference>